<gene>
    <name evidence="10" type="ORF">DHL47_02555</name>
</gene>
<comment type="similarity">
    <text evidence="2">Belongs to the diacylglycerol/lipid kinase family.</text>
</comment>
<keyword evidence="5 10" id="KW-0418">Kinase</keyword>
<dbReference type="RefSeq" id="WP_209550789.1">
    <property type="nucleotide sequence ID" value="NZ_QFAY01000004.1"/>
</dbReference>
<keyword evidence="6" id="KW-0067">ATP-binding</keyword>
<name>A0ABS5AUI7_9STRE</name>
<dbReference type="SMART" id="SM00046">
    <property type="entry name" value="DAGKc"/>
    <property type="match status" value="1"/>
</dbReference>
<evidence type="ECO:0000256" key="5">
    <source>
        <dbReference type="ARBA" id="ARBA00022777"/>
    </source>
</evidence>
<organism evidence="10 11">
    <name type="scientific">Streptococcus panodentis</name>
    <dbReference type="NCBI Taxonomy" id="1581472"/>
    <lineage>
        <taxon>Bacteria</taxon>
        <taxon>Bacillati</taxon>
        <taxon>Bacillota</taxon>
        <taxon>Bacilli</taxon>
        <taxon>Lactobacillales</taxon>
        <taxon>Streptococcaceae</taxon>
        <taxon>Streptococcus</taxon>
    </lineage>
</organism>
<dbReference type="EMBL" id="QFAY01000004">
    <property type="protein sequence ID" value="MBP2620229.1"/>
    <property type="molecule type" value="Genomic_DNA"/>
</dbReference>
<proteinExistence type="inferred from homology"/>
<protein>
    <submittedName>
        <fullName evidence="10">Diacylglycerol kinase</fullName>
    </submittedName>
</protein>
<dbReference type="Pfam" id="PF19279">
    <property type="entry name" value="YegS_C"/>
    <property type="match status" value="1"/>
</dbReference>
<dbReference type="InterPro" id="IPR050187">
    <property type="entry name" value="Lipid_Phosphate_FormReg"/>
</dbReference>
<dbReference type="PROSITE" id="PS50146">
    <property type="entry name" value="DAGK"/>
    <property type="match status" value="1"/>
</dbReference>
<keyword evidence="8" id="KW-1208">Phospholipid metabolism</keyword>
<dbReference type="Pfam" id="PF00781">
    <property type="entry name" value="DAGK_cat"/>
    <property type="match status" value="1"/>
</dbReference>
<dbReference type="InterPro" id="IPR001206">
    <property type="entry name" value="Diacylglycerol_kinase_cat_dom"/>
</dbReference>
<dbReference type="PANTHER" id="PTHR12358">
    <property type="entry name" value="SPHINGOSINE KINASE"/>
    <property type="match status" value="1"/>
</dbReference>
<accession>A0ABS5AUI7</accession>
<sequence length="293" mass="33322">MIYLLVNPHSGDKSGLTKARRLQETYADLEINIYVTQQKDDEWKQLERILQNYQASKDRLLVIGGDGTLSKVLSYWPKEEPLAYLPAGSANDFIKGFGGLPAEKVLEAMNTNRTRTIHVFKSKNYLILNSLGIGFDARVINYSEHSALKSFFNRLHLGKFIYLVFGIRSVFSKKSASISLTDAEGRQVKFKNPFLFVLANTAYFGGGVMIWPQASVETEHLDLVYLQKRNLYYHISGLLALLFRQHDSSKKLQHKVYTAVKLKCSEPTLAQIDGESVLLQEETFICQVRKIYA</sequence>
<keyword evidence="7" id="KW-0444">Lipid biosynthesis</keyword>
<dbReference type="PANTHER" id="PTHR12358:SF54">
    <property type="entry name" value="SPHINGOSINE KINASE RELATED PROTEIN"/>
    <property type="match status" value="1"/>
</dbReference>
<evidence type="ECO:0000256" key="7">
    <source>
        <dbReference type="ARBA" id="ARBA00023209"/>
    </source>
</evidence>
<dbReference type="Proteomes" id="UP001519349">
    <property type="component" value="Unassembled WGS sequence"/>
</dbReference>
<keyword evidence="3" id="KW-0808">Transferase</keyword>
<keyword evidence="7" id="KW-0443">Lipid metabolism</keyword>
<dbReference type="Gene3D" id="3.40.50.10330">
    <property type="entry name" value="Probable inorganic polyphosphate/atp-NAD kinase, domain 1"/>
    <property type="match status" value="1"/>
</dbReference>
<keyword evidence="11" id="KW-1185">Reference proteome</keyword>
<evidence type="ECO:0000256" key="6">
    <source>
        <dbReference type="ARBA" id="ARBA00022840"/>
    </source>
</evidence>
<evidence type="ECO:0000313" key="10">
    <source>
        <dbReference type="EMBL" id="MBP2620229.1"/>
    </source>
</evidence>
<dbReference type="SUPFAM" id="SSF111331">
    <property type="entry name" value="NAD kinase/diacylglycerol kinase-like"/>
    <property type="match status" value="1"/>
</dbReference>
<evidence type="ECO:0000256" key="3">
    <source>
        <dbReference type="ARBA" id="ARBA00022679"/>
    </source>
</evidence>
<dbReference type="Gene3D" id="2.60.200.40">
    <property type="match status" value="1"/>
</dbReference>
<evidence type="ECO:0000256" key="8">
    <source>
        <dbReference type="ARBA" id="ARBA00023264"/>
    </source>
</evidence>
<evidence type="ECO:0000256" key="1">
    <source>
        <dbReference type="ARBA" id="ARBA00001946"/>
    </source>
</evidence>
<comment type="cofactor">
    <cofactor evidence="1">
        <name>Mg(2+)</name>
        <dbReference type="ChEBI" id="CHEBI:18420"/>
    </cofactor>
</comment>
<keyword evidence="4" id="KW-0547">Nucleotide-binding</keyword>
<feature type="domain" description="DAGKc" evidence="9">
    <location>
        <begin position="1"/>
        <end position="125"/>
    </location>
</feature>
<dbReference type="InterPro" id="IPR045540">
    <property type="entry name" value="YegS/DAGK_C"/>
</dbReference>
<evidence type="ECO:0000256" key="2">
    <source>
        <dbReference type="ARBA" id="ARBA00005983"/>
    </source>
</evidence>
<keyword evidence="7" id="KW-0594">Phospholipid biosynthesis</keyword>
<dbReference type="InterPro" id="IPR017438">
    <property type="entry name" value="ATP-NAD_kinase_N"/>
</dbReference>
<comment type="caution">
    <text evidence="10">The sequence shown here is derived from an EMBL/GenBank/DDBJ whole genome shotgun (WGS) entry which is preliminary data.</text>
</comment>
<reference evidence="10 11" key="1">
    <citation type="submission" date="2018-05" db="EMBL/GenBank/DDBJ databases">
        <title>Draft genome sequence of Streptococcus panodentis CCUG 70867T.</title>
        <authorList>
            <person name="Salva-Serra F."/>
            <person name="Mendez V."/>
            <person name="Jaen-Luchoro D."/>
            <person name="Gonzales-Siles L."/>
            <person name="Karlsson R."/>
            <person name="Engstrom-Jakobsson H."/>
            <person name="Busquets A."/>
            <person name="Gomila M."/>
            <person name="Pineiro-Iglesias B."/>
            <person name="Bennasar-Figueras A."/>
            <person name="Seeger M."/>
            <person name="Moore E."/>
        </authorList>
    </citation>
    <scope>NUCLEOTIDE SEQUENCE [LARGE SCALE GENOMIC DNA]</scope>
    <source>
        <strain evidence="10 11">CCUG 70867</strain>
    </source>
</reference>
<dbReference type="InterPro" id="IPR016064">
    <property type="entry name" value="NAD/diacylglycerol_kinase_sf"/>
</dbReference>
<evidence type="ECO:0000313" key="11">
    <source>
        <dbReference type="Proteomes" id="UP001519349"/>
    </source>
</evidence>
<evidence type="ECO:0000259" key="9">
    <source>
        <dbReference type="PROSITE" id="PS50146"/>
    </source>
</evidence>
<evidence type="ECO:0000256" key="4">
    <source>
        <dbReference type="ARBA" id="ARBA00022741"/>
    </source>
</evidence>
<dbReference type="GO" id="GO:0016301">
    <property type="term" value="F:kinase activity"/>
    <property type="evidence" value="ECO:0007669"/>
    <property type="project" value="UniProtKB-KW"/>
</dbReference>